<evidence type="ECO:0000256" key="1">
    <source>
        <dbReference type="SAM" id="MobiDB-lite"/>
    </source>
</evidence>
<dbReference type="Proteomes" id="UP001164733">
    <property type="component" value="Chromosome"/>
</dbReference>
<dbReference type="EMBL" id="CP086239">
    <property type="protein sequence ID" value="WAG58725.1"/>
    <property type="molecule type" value="Genomic_DNA"/>
</dbReference>
<dbReference type="PANTHER" id="PTHR40038">
    <property type="entry name" value="MEMBRANE-ASSOCIATED PROTEIN TCAA"/>
    <property type="match status" value="1"/>
</dbReference>
<keyword evidence="2" id="KW-1133">Transmembrane helix</keyword>
<dbReference type="Pfam" id="PF13240">
    <property type="entry name" value="Zn_Ribbon_1"/>
    <property type="match status" value="1"/>
</dbReference>
<dbReference type="SMART" id="SM01324">
    <property type="entry name" value="YARHG"/>
    <property type="match status" value="1"/>
</dbReference>
<dbReference type="InterPro" id="IPR026870">
    <property type="entry name" value="Zinc_ribbon_dom"/>
</dbReference>
<reference evidence="4" key="1">
    <citation type="submission" date="2021-11" db="EMBL/GenBank/DDBJ databases">
        <title>Clostridia strains as spoilage organisms.</title>
        <authorList>
            <person name="Wambui J."/>
            <person name="Stevens M.J.A."/>
            <person name="Stephan R."/>
        </authorList>
    </citation>
    <scope>NUCLEOTIDE SEQUENCE</scope>
    <source>
        <strain evidence="4">CF009</strain>
    </source>
</reference>
<dbReference type="Pfam" id="PF13308">
    <property type="entry name" value="YARHG"/>
    <property type="match status" value="1"/>
</dbReference>
<gene>
    <name evidence="4" type="ORF">LL038_13765</name>
</gene>
<organism evidence="4 5">
    <name type="scientific">Clostridium estertheticum</name>
    <dbReference type="NCBI Taxonomy" id="238834"/>
    <lineage>
        <taxon>Bacteria</taxon>
        <taxon>Bacillati</taxon>
        <taxon>Bacillota</taxon>
        <taxon>Clostridia</taxon>
        <taxon>Eubacteriales</taxon>
        <taxon>Clostridiaceae</taxon>
        <taxon>Clostridium</taxon>
    </lineage>
</organism>
<dbReference type="AlphaFoldDB" id="A0AA47EER2"/>
<keyword evidence="2" id="KW-0812">Transmembrane</keyword>
<feature type="compositionally biased region" description="Low complexity" evidence="1">
    <location>
        <begin position="126"/>
        <end position="137"/>
    </location>
</feature>
<protein>
    <submittedName>
        <fullName evidence="4">YARHG domain-containing protein</fullName>
    </submittedName>
</protein>
<evidence type="ECO:0000256" key="2">
    <source>
        <dbReference type="SAM" id="Phobius"/>
    </source>
</evidence>
<name>A0AA47EER2_9CLOT</name>
<evidence type="ECO:0000313" key="4">
    <source>
        <dbReference type="EMBL" id="WAG58725.1"/>
    </source>
</evidence>
<feature type="domain" description="YARHG" evidence="3">
    <location>
        <begin position="138"/>
        <end position="222"/>
    </location>
</feature>
<dbReference type="PANTHER" id="PTHR40038:SF1">
    <property type="entry name" value="MEMBRANE-ASSOCIATED PROTEIN TCAA"/>
    <property type="match status" value="1"/>
</dbReference>
<feature type="region of interest" description="Disordered" evidence="1">
    <location>
        <begin position="112"/>
        <end position="137"/>
    </location>
</feature>
<proteinExistence type="predicted"/>
<dbReference type="InterPro" id="IPR025582">
    <property type="entry name" value="YARHG_dom"/>
</dbReference>
<keyword evidence="2" id="KW-0472">Membrane</keyword>
<sequence>MYCSKCGSEIKDGANFCFKCGNKSTKQNIVNPEKISTIPVANTSKKINASNEMTTSMASIKNQPNTKRFIIIAVVIGVLSIGFISYYISLSKFSSTTTRASDTTSIKNEVIPSNTVNNKTPKAKSKATTSANKTDSTDSYVFSKSSSEDLLDSDVSTLVKGDLSLARNEIFARHGFIFKSEPFKSYFNNKSWYKQNPLFKGTDPELNAKELYNIQLILKYENK</sequence>
<evidence type="ECO:0000313" key="5">
    <source>
        <dbReference type="Proteomes" id="UP001164733"/>
    </source>
</evidence>
<feature type="transmembrane region" description="Helical" evidence="2">
    <location>
        <begin position="69"/>
        <end position="88"/>
    </location>
</feature>
<accession>A0AA47EER2</accession>
<evidence type="ECO:0000259" key="3">
    <source>
        <dbReference type="SMART" id="SM01324"/>
    </source>
</evidence>
<dbReference type="RefSeq" id="WP_216121884.1">
    <property type="nucleotide sequence ID" value="NZ_CP086239.1"/>
</dbReference>